<dbReference type="InterPro" id="IPR005122">
    <property type="entry name" value="Uracil-DNA_glycosylase-like"/>
</dbReference>
<accession>A1BIK5</accession>
<evidence type="ECO:0000313" key="3">
    <source>
        <dbReference type="Proteomes" id="UP000008701"/>
    </source>
</evidence>
<dbReference type="SMART" id="SM00987">
    <property type="entry name" value="UreE_C"/>
    <property type="match status" value="1"/>
</dbReference>
<dbReference type="HOGENOM" id="CLU_851782_0_0_10"/>
<protein>
    <submittedName>
        <fullName evidence="2">Uracil-DNA glycosylase superfamily</fullName>
    </submittedName>
</protein>
<dbReference type="RefSeq" id="WP_011746027.1">
    <property type="nucleotide sequence ID" value="NC_008639.1"/>
</dbReference>
<dbReference type="EMBL" id="CP000492">
    <property type="protein sequence ID" value="ABL66232.1"/>
    <property type="molecule type" value="Genomic_DNA"/>
</dbReference>
<dbReference type="SMART" id="SM00986">
    <property type="entry name" value="UDG"/>
    <property type="match status" value="1"/>
</dbReference>
<dbReference type="Gene3D" id="3.40.470.10">
    <property type="entry name" value="Uracil-DNA glycosylase-like domain"/>
    <property type="match status" value="1"/>
</dbReference>
<dbReference type="SUPFAM" id="SSF52141">
    <property type="entry name" value="Uracil-DNA glycosylase-like"/>
    <property type="match status" value="1"/>
</dbReference>
<dbReference type="KEGG" id="cph:Cpha266_2236"/>
<dbReference type="Pfam" id="PF03167">
    <property type="entry name" value="UDG"/>
    <property type="match status" value="1"/>
</dbReference>
<evidence type="ECO:0000313" key="2">
    <source>
        <dbReference type="EMBL" id="ABL66232.1"/>
    </source>
</evidence>
<dbReference type="AlphaFoldDB" id="A1BIK5"/>
<dbReference type="eggNOG" id="COG1573">
    <property type="taxonomic scope" value="Bacteria"/>
</dbReference>
<reference evidence="2 3" key="1">
    <citation type="submission" date="2006-12" db="EMBL/GenBank/DDBJ databases">
        <title>Complete sequence of Chlorobium phaeobacteroides DSM 266.</title>
        <authorList>
            <consortium name="US DOE Joint Genome Institute"/>
            <person name="Copeland A."/>
            <person name="Lucas S."/>
            <person name="Lapidus A."/>
            <person name="Barry K."/>
            <person name="Detter J.C."/>
            <person name="Glavina del Rio T."/>
            <person name="Hammon N."/>
            <person name="Israni S."/>
            <person name="Pitluck S."/>
            <person name="Goltsman E."/>
            <person name="Schmutz J."/>
            <person name="Larimer F."/>
            <person name="Land M."/>
            <person name="Hauser L."/>
            <person name="Mikhailova N."/>
            <person name="Li T."/>
            <person name="Overmann J."/>
            <person name="Bryant D.A."/>
            <person name="Richardson P."/>
        </authorList>
    </citation>
    <scope>NUCLEOTIDE SEQUENCE [LARGE SCALE GENOMIC DNA]</scope>
    <source>
        <strain evidence="2 3">DSM 266</strain>
    </source>
</reference>
<dbReference type="OrthoDB" id="598472at2"/>
<proteinExistence type="predicted"/>
<organism evidence="2 3">
    <name type="scientific">Chlorobium phaeobacteroides (strain DSM 266 / SMG 266 / 2430)</name>
    <dbReference type="NCBI Taxonomy" id="290317"/>
    <lineage>
        <taxon>Bacteria</taxon>
        <taxon>Pseudomonadati</taxon>
        <taxon>Chlorobiota</taxon>
        <taxon>Chlorobiia</taxon>
        <taxon>Chlorobiales</taxon>
        <taxon>Chlorobiaceae</taxon>
        <taxon>Chlorobium/Pelodictyon group</taxon>
        <taxon>Chlorobium</taxon>
    </lineage>
</organism>
<evidence type="ECO:0000259" key="1">
    <source>
        <dbReference type="SMART" id="SM00986"/>
    </source>
</evidence>
<gene>
    <name evidence="2" type="ordered locus">Cpha266_2236</name>
</gene>
<dbReference type="Proteomes" id="UP000008701">
    <property type="component" value="Chromosome"/>
</dbReference>
<keyword evidence="3" id="KW-1185">Reference proteome</keyword>
<dbReference type="CDD" id="cd10035">
    <property type="entry name" value="UDG_like"/>
    <property type="match status" value="1"/>
</dbReference>
<dbReference type="InterPro" id="IPR036895">
    <property type="entry name" value="Uracil-DNA_glycosylase-like_sf"/>
</dbReference>
<sequence length="326" mass="36460">MLFQYKPKSLQVPAACKERAGMLSLPHMLPLRDLVESLRNEMGPEYGIPHFDPLDGGINAQVLFLLEAPGPKAVASGFVSRDNPDETAKNFFELNIAAGLDRAATVCWNIVPWYIGTGTKIRAAHHDDIRQAREGLERLLALLPRIRVVALVGKKAASIESEILLMLPGVKVFTTPHPSPQFINRLPENRTILFYALTCISDELKELGSSVFEPDRQTYQKLQKHSVCQPSINVNMTNHNMSEGVRKSWEDPSVRERRQQRHGVSVLRNGTPIGEFSSLYQAFKDLGLPVEKHIPFRNKLKLAGSLAYNDGKDIYAFSLIPPFKPA</sequence>
<feature type="domain" description="Uracil-DNA glycosylase-like" evidence="1">
    <location>
        <begin position="53"/>
        <end position="198"/>
    </location>
</feature>
<name>A1BIK5_CHLPD</name>